<evidence type="ECO:0000313" key="12">
    <source>
        <dbReference type="Proteomes" id="UP000254253"/>
    </source>
</evidence>
<evidence type="ECO:0000256" key="1">
    <source>
        <dbReference type="ARBA" id="ARBA00004429"/>
    </source>
</evidence>
<dbReference type="SUPFAM" id="SSF161098">
    <property type="entry name" value="MetI-like"/>
    <property type="match status" value="1"/>
</dbReference>
<feature type="transmembrane region" description="Helical" evidence="9">
    <location>
        <begin position="110"/>
        <end position="134"/>
    </location>
</feature>
<comment type="similarity">
    <text evidence="8">Belongs to the binding-protein-dependent transport system permease family. OppBC subfamily.</text>
</comment>
<comment type="subcellular location">
    <subcellularLocation>
        <location evidence="1">Cell inner membrane</location>
        <topology evidence="1">Multi-pass membrane protein</topology>
    </subcellularLocation>
    <subcellularLocation>
        <location evidence="9">Cell membrane</location>
        <topology evidence="9">Multi-pass membrane protein</topology>
    </subcellularLocation>
</comment>
<feature type="transmembrane region" description="Helical" evidence="9">
    <location>
        <begin position="249"/>
        <end position="272"/>
    </location>
</feature>
<proteinExistence type="inferred from homology"/>
<dbReference type="Proteomes" id="UP000254253">
    <property type="component" value="Unassembled WGS sequence"/>
</dbReference>
<evidence type="ECO:0000256" key="9">
    <source>
        <dbReference type="RuleBase" id="RU363032"/>
    </source>
</evidence>
<dbReference type="PANTHER" id="PTHR43163">
    <property type="entry name" value="DIPEPTIDE TRANSPORT SYSTEM PERMEASE PROTEIN DPPB-RELATED"/>
    <property type="match status" value="1"/>
</dbReference>
<keyword evidence="6 9" id="KW-1133">Transmembrane helix</keyword>
<feature type="transmembrane region" description="Helical" evidence="9">
    <location>
        <begin position="73"/>
        <end position="98"/>
    </location>
</feature>
<accession>A0A380TUF1</accession>
<protein>
    <submittedName>
        <fullName evidence="11">Peptide transport system permease</fullName>
    </submittedName>
</protein>
<gene>
    <name evidence="11" type="primary">sapB</name>
    <name evidence="11" type="ORF">NCTC4191_00521</name>
</gene>
<keyword evidence="5 9" id="KW-0812">Transmembrane</keyword>
<evidence type="ECO:0000256" key="6">
    <source>
        <dbReference type="ARBA" id="ARBA00022989"/>
    </source>
</evidence>
<dbReference type="InterPro" id="IPR000515">
    <property type="entry name" value="MetI-like"/>
</dbReference>
<name>A0A380TUF1_ACTLI</name>
<dbReference type="GeneID" id="48598980"/>
<dbReference type="InterPro" id="IPR035906">
    <property type="entry name" value="MetI-like_sf"/>
</dbReference>
<feature type="transmembrane region" description="Helical" evidence="9">
    <location>
        <begin position="179"/>
        <end position="201"/>
    </location>
</feature>
<dbReference type="CDD" id="cd06261">
    <property type="entry name" value="TM_PBP2"/>
    <property type="match status" value="1"/>
</dbReference>
<evidence type="ECO:0000256" key="2">
    <source>
        <dbReference type="ARBA" id="ARBA00022448"/>
    </source>
</evidence>
<keyword evidence="12" id="KW-1185">Reference proteome</keyword>
<dbReference type="GO" id="GO:0071916">
    <property type="term" value="F:dipeptide transmembrane transporter activity"/>
    <property type="evidence" value="ECO:0007669"/>
    <property type="project" value="TreeGrafter"/>
</dbReference>
<evidence type="ECO:0000256" key="3">
    <source>
        <dbReference type="ARBA" id="ARBA00022475"/>
    </source>
</evidence>
<dbReference type="PROSITE" id="PS50928">
    <property type="entry name" value="ABC_TM1"/>
    <property type="match status" value="1"/>
</dbReference>
<dbReference type="RefSeq" id="WP_005597242.1">
    <property type="nucleotide sequence ID" value="NZ_LR134169.1"/>
</dbReference>
<organism evidence="11 12">
    <name type="scientific">Actinobacillus lignieresii</name>
    <dbReference type="NCBI Taxonomy" id="720"/>
    <lineage>
        <taxon>Bacteria</taxon>
        <taxon>Pseudomonadati</taxon>
        <taxon>Pseudomonadota</taxon>
        <taxon>Gammaproteobacteria</taxon>
        <taxon>Pasteurellales</taxon>
        <taxon>Pasteurellaceae</taxon>
        <taxon>Actinobacillus</taxon>
    </lineage>
</organism>
<dbReference type="GO" id="GO:0005886">
    <property type="term" value="C:plasma membrane"/>
    <property type="evidence" value="ECO:0007669"/>
    <property type="project" value="UniProtKB-SubCell"/>
</dbReference>
<feature type="transmembrane region" description="Helical" evidence="9">
    <location>
        <begin position="9"/>
        <end position="27"/>
    </location>
</feature>
<keyword evidence="7 9" id="KW-0472">Membrane</keyword>
<dbReference type="EMBL" id="UFRN01000002">
    <property type="protein sequence ID" value="SUT91325.1"/>
    <property type="molecule type" value="Genomic_DNA"/>
</dbReference>
<dbReference type="PANTHER" id="PTHR43163:SF4">
    <property type="entry name" value="PUTRESCINE EXPORT SYSTEM PERMEASE PROTEIN SAPB"/>
    <property type="match status" value="1"/>
</dbReference>
<evidence type="ECO:0000256" key="4">
    <source>
        <dbReference type="ARBA" id="ARBA00022519"/>
    </source>
</evidence>
<keyword evidence="2 9" id="KW-0813">Transport</keyword>
<keyword evidence="4" id="KW-0997">Cell inner membrane</keyword>
<feature type="domain" description="ABC transmembrane type-1" evidence="10">
    <location>
        <begin position="74"/>
        <end position="306"/>
    </location>
</feature>
<evidence type="ECO:0000256" key="7">
    <source>
        <dbReference type="ARBA" id="ARBA00023136"/>
    </source>
</evidence>
<dbReference type="AlphaFoldDB" id="A0A380TUF1"/>
<evidence type="ECO:0000259" key="10">
    <source>
        <dbReference type="PROSITE" id="PS50928"/>
    </source>
</evidence>
<dbReference type="Pfam" id="PF00528">
    <property type="entry name" value="BPD_transp_1"/>
    <property type="match status" value="1"/>
</dbReference>
<feature type="transmembrane region" description="Helical" evidence="9">
    <location>
        <begin position="284"/>
        <end position="309"/>
    </location>
</feature>
<keyword evidence="3" id="KW-1003">Cell membrane</keyword>
<dbReference type="Gene3D" id="1.10.3720.10">
    <property type="entry name" value="MetI-like"/>
    <property type="match status" value="1"/>
</dbReference>
<evidence type="ECO:0000256" key="8">
    <source>
        <dbReference type="ARBA" id="ARBA00024202"/>
    </source>
</evidence>
<evidence type="ECO:0000256" key="5">
    <source>
        <dbReference type="ARBA" id="ARBA00022692"/>
    </source>
</evidence>
<sequence length="320" mass="35819">MLLAFIRKLFLTAITLILLTLISYNILLRDPLNHFVDLQGIEAYFSYIRGLLQGDFGISYTNGEPIANQILNVFPATVSLCLAVLILSLVLGLPLGFISAVFRENLLGKTLAILGSLSLAIPVFWLAIVVLYYASNNQWAISAVGELHPIYEISSLTGFRLLDIFLADSPYKLKMMQSMLHHLALPTLILAVPATLEVIRFTHQRAEYVMKQNYIRVAQTRGWSPYKVWVRHILPNTLPALIPMIAHNLTLIFAFSMLVENIFSWGGIGLWLINALSVQDYNAISAGVVAIGLFILSIDVLVSIITTLLDPYQKKDWYVK</sequence>
<reference evidence="11 12" key="1">
    <citation type="submission" date="2018-06" db="EMBL/GenBank/DDBJ databases">
        <authorList>
            <consortium name="Pathogen Informatics"/>
            <person name="Doyle S."/>
        </authorList>
    </citation>
    <scope>NUCLEOTIDE SEQUENCE [LARGE SCALE GENOMIC DNA]</scope>
    <source>
        <strain evidence="11 12">NCTC4191</strain>
    </source>
</reference>
<evidence type="ECO:0000313" key="11">
    <source>
        <dbReference type="EMBL" id="SUT91325.1"/>
    </source>
</evidence>